<dbReference type="RefSeq" id="WP_163942349.1">
    <property type="nucleotide sequence ID" value="NZ_JAAIKC010000001.1"/>
</dbReference>
<protein>
    <submittedName>
        <fullName evidence="1">Uncharacterized protein</fullName>
    </submittedName>
</protein>
<accession>A0A6G3ZV81</accession>
<dbReference type="EMBL" id="JAAIKC010000001">
    <property type="protein sequence ID" value="NEW05499.1"/>
    <property type="molecule type" value="Genomic_DNA"/>
</dbReference>
<reference evidence="1" key="1">
    <citation type="submission" date="2020-02" db="EMBL/GenBank/DDBJ databases">
        <authorList>
            <person name="Shen X.-R."/>
            <person name="Zhang Y.-X."/>
        </authorList>
    </citation>
    <scope>NUCLEOTIDE SEQUENCE</scope>
    <source>
        <strain evidence="1">SYP-B3998</strain>
    </source>
</reference>
<sequence>MFSNLDNKFDNKLKRAIGKLDRNMDWCTIWLFMLKMFISGRNLHKAQDEPNEVMGVVDLQVALLLTHSDSIQTHAAFIKGTAVIRGANK</sequence>
<name>A0A6G3ZV81_9BACL</name>
<gene>
    <name evidence="1" type="ORF">GK047_05640</name>
</gene>
<organism evidence="1">
    <name type="scientific">Paenibacillus sp. SYP-B3998</name>
    <dbReference type="NCBI Taxonomy" id="2678564"/>
    <lineage>
        <taxon>Bacteria</taxon>
        <taxon>Bacillati</taxon>
        <taxon>Bacillota</taxon>
        <taxon>Bacilli</taxon>
        <taxon>Bacillales</taxon>
        <taxon>Paenibacillaceae</taxon>
        <taxon>Paenibacillus</taxon>
    </lineage>
</organism>
<proteinExistence type="predicted"/>
<dbReference type="AlphaFoldDB" id="A0A6G3ZV81"/>
<comment type="caution">
    <text evidence="1">The sequence shown here is derived from an EMBL/GenBank/DDBJ whole genome shotgun (WGS) entry which is preliminary data.</text>
</comment>
<evidence type="ECO:0000313" key="1">
    <source>
        <dbReference type="EMBL" id="NEW05499.1"/>
    </source>
</evidence>